<evidence type="ECO:0000256" key="1">
    <source>
        <dbReference type="SAM" id="MobiDB-lite"/>
    </source>
</evidence>
<comment type="caution">
    <text evidence="2">The sequence shown here is derived from an EMBL/GenBank/DDBJ whole genome shotgun (WGS) entry which is preliminary data.</text>
</comment>
<name>A0AAE0LG49_9CHLO</name>
<reference evidence="2 3" key="1">
    <citation type="journal article" date="2015" name="Genome Biol. Evol.">
        <title>Comparative Genomics of a Bacterivorous Green Alga Reveals Evolutionary Causalities and Consequences of Phago-Mixotrophic Mode of Nutrition.</title>
        <authorList>
            <person name="Burns J.A."/>
            <person name="Paasch A."/>
            <person name="Narechania A."/>
            <person name="Kim E."/>
        </authorList>
    </citation>
    <scope>NUCLEOTIDE SEQUENCE [LARGE SCALE GENOMIC DNA]</scope>
    <source>
        <strain evidence="2 3">PLY_AMNH</strain>
    </source>
</reference>
<feature type="region of interest" description="Disordered" evidence="1">
    <location>
        <begin position="194"/>
        <end position="216"/>
    </location>
</feature>
<dbReference type="Proteomes" id="UP001190700">
    <property type="component" value="Unassembled WGS sequence"/>
</dbReference>
<protein>
    <submittedName>
        <fullName evidence="2">Uncharacterized protein</fullName>
    </submittedName>
</protein>
<sequence length="216" mass="23598">MSNIVALCTEIKKITEMASLGDEVKASLLQPKIVALKNDLKSRGMQSFSSQLLDAVLRGANFEVADDGEAQMALELPDQASAFLEDLGSVAKDLKKEFLESPVQIVPPGMGIPEGPKASSSELATQFMQQFKAALEGSAGKENKRLAQFEMKERAKSKVRKQMVEGPDGTIITQVVPRLTRSDWLDQAWEQYDGIGSDEDNEGHIQRVCDLDPESG</sequence>
<organism evidence="2 3">
    <name type="scientific">Cymbomonas tetramitiformis</name>
    <dbReference type="NCBI Taxonomy" id="36881"/>
    <lineage>
        <taxon>Eukaryota</taxon>
        <taxon>Viridiplantae</taxon>
        <taxon>Chlorophyta</taxon>
        <taxon>Pyramimonadophyceae</taxon>
        <taxon>Pyramimonadales</taxon>
        <taxon>Pyramimonadaceae</taxon>
        <taxon>Cymbomonas</taxon>
    </lineage>
</organism>
<accession>A0AAE0LG49</accession>
<proteinExistence type="predicted"/>
<keyword evidence="3" id="KW-1185">Reference proteome</keyword>
<dbReference type="AlphaFoldDB" id="A0AAE0LG49"/>
<gene>
    <name evidence="2" type="ORF">CYMTET_8309</name>
</gene>
<evidence type="ECO:0000313" key="3">
    <source>
        <dbReference type="Proteomes" id="UP001190700"/>
    </source>
</evidence>
<evidence type="ECO:0000313" key="2">
    <source>
        <dbReference type="EMBL" id="KAK3284028.1"/>
    </source>
</evidence>
<dbReference type="EMBL" id="LGRX02002536">
    <property type="protein sequence ID" value="KAK3284028.1"/>
    <property type="molecule type" value="Genomic_DNA"/>
</dbReference>